<keyword evidence="9" id="KW-0443">Lipid metabolism</keyword>
<comment type="catalytic activity">
    <reaction evidence="13">
        <text>octanoyl-CoA + H2O = octanoate + CoA + H(+)</text>
        <dbReference type="Rhea" id="RHEA:30143"/>
        <dbReference type="ChEBI" id="CHEBI:15377"/>
        <dbReference type="ChEBI" id="CHEBI:15378"/>
        <dbReference type="ChEBI" id="CHEBI:25646"/>
        <dbReference type="ChEBI" id="CHEBI:57287"/>
        <dbReference type="ChEBI" id="CHEBI:57386"/>
    </reaction>
    <physiologicalReaction direction="left-to-right" evidence="13">
        <dbReference type="Rhea" id="RHEA:30144"/>
    </physiologicalReaction>
</comment>
<keyword evidence="12" id="KW-0539">Nucleus</keyword>
<evidence type="ECO:0000256" key="17">
    <source>
        <dbReference type="ARBA" id="ARBA00052976"/>
    </source>
</evidence>
<comment type="catalytic activity">
    <reaction evidence="16">
        <text>hexanoyl-CoA + H2O = hexanoate + CoA + H(+)</text>
        <dbReference type="Rhea" id="RHEA:40115"/>
        <dbReference type="ChEBI" id="CHEBI:15377"/>
        <dbReference type="ChEBI" id="CHEBI:15378"/>
        <dbReference type="ChEBI" id="CHEBI:17120"/>
        <dbReference type="ChEBI" id="CHEBI:57287"/>
        <dbReference type="ChEBI" id="CHEBI:62620"/>
    </reaction>
    <physiologicalReaction direction="left-to-right" evidence="16">
        <dbReference type="Rhea" id="RHEA:40116"/>
    </physiologicalReaction>
</comment>
<evidence type="ECO:0000256" key="10">
    <source>
        <dbReference type="ARBA" id="ARBA00023128"/>
    </source>
</evidence>
<comment type="function">
    <text evidence="18">Catalyzes the hydrolysis of acyl-CoAs into free fatty acids and coenzyme A (CoASH), regulating their respective intracellular levels. Has acyl-CoA thioesterase activity towards medium (C12) and long-chain (C18) fatty acyl-CoA substrates. Can also hydrolyze 3-hydroxyphenylacetyl-CoA and 3,4-dihydroxyphenylacetyl-CoA (in vitro). May play a role in controlling adaptive thermogenesis.</text>
</comment>
<evidence type="ECO:0000256" key="1">
    <source>
        <dbReference type="ARBA" id="ARBA00004123"/>
    </source>
</evidence>
<proteinExistence type="inferred from homology"/>
<comment type="subcellular location">
    <subcellularLocation>
        <location evidence="3">Cytoplasm</location>
        <location evidence="3">Cytoskeleton</location>
        <location evidence="3">Spindle</location>
    </subcellularLocation>
    <subcellularLocation>
        <location evidence="4">Cytoplasm</location>
        <location evidence="4">Cytosol</location>
    </subcellularLocation>
    <subcellularLocation>
        <location evidence="2">Mitochondrion</location>
    </subcellularLocation>
    <subcellularLocation>
        <location evidence="1">Nucleus</location>
    </subcellularLocation>
</comment>
<evidence type="ECO:0000256" key="7">
    <source>
        <dbReference type="ARBA" id="ARBA00022801"/>
    </source>
</evidence>
<dbReference type="NCBIfam" id="TIGR00369">
    <property type="entry name" value="unchar_dom_1"/>
    <property type="match status" value="1"/>
</dbReference>
<evidence type="ECO:0000313" key="25">
    <source>
        <dbReference type="EMBL" id="ESP00542.1"/>
    </source>
</evidence>
<evidence type="ECO:0000256" key="15">
    <source>
        <dbReference type="ARBA" id="ARBA00048074"/>
    </source>
</evidence>
<evidence type="ECO:0000256" key="16">
    <source>
        <dbReference type="ARBA" id="ARBA00050199"/>
    </source>
</evidence>
<evidence type="ECO:0000256" key="14">
    <source>
        <dbReference type="ARBA" id="ARBA00047969"/>
    </source>
</evidence>
<reference evidence="25 26" key="1">
    <citation type="journal article" date="2013" name="Nature">
        <title>Insights into bilaterian evolution from three spiralian genomes.</title>
        <authorList>
            <person name="Simakov O."/>
            <person name="Marletaz F."/>
            <person name="Cho S.J."/>
            <person name="Edsinger-Gonzales E."/>
            <person name="Havlak P."/>
            <person name="Hellsten U."/>
            <person name="Kuo D.H."/>
            <person name="Larsson T."/>
            <person name="Lv J."/>
            <person name="Arendt D."/>
            <person name="Savage R."/>
            <person name="Osoegawa K."/>
            <person name="de Jong P."/>
            <person name="Grimwood J."/>
            <person name="Chapman J.A."/>
            <person name="Shapiro H."/>
            <person name="Aerts A."/>
            <person name="Otillar R.P."/>
            <person name="Terry A.Y."/>
            <person name="Boore J.L."/>
            <person name="Grigoriev I.V."/>
            <person name="Lindberg D.R."/>
            <person name="Seaver E.C."/>
            <person name="Weisblat D.A."/>
            <person name="Putnam N.H."/>
            <person name="Rokhsar D.S."/>
        </authorList>
    </citation>
    <scope>NUCLEOTIDE SEQUENCE [LARGE SCALE GENOMIC DNA]</scope>
</reference>
<dbReference type="GeneID" id="20237501"/>
<comment type="catalytic activity">
    <reaction evidence="14">
        <text>decanoyl-CoA + H2O = decanoate + CoA + H(+)</text>
        <dbReference type="Rhea" id="RHEA:40059"/>
        <dbReference type="ChEBI" id="CHEBI:15377"/>
        <dbReference type="ChEBI" id="CHEBI:15378"/>
        <dbReference type="ChEBI" id="CHEBI:27689"/>
        <dbReference type="ChEBI" id="CHEBI:57287"/>
        <dbReference type="ChEBI" id="CHEBI:61430"/>
    </reaction>
    <physiologicalReaction direction="left-to-right" evidence="14">
        <dbReference type="Rhea" id="RHEA:40060"/>
    </physiologicalReaction>
</comment>
<dbReference type="InterPro" id="IPR003736">
    <property type="entry name" value="PAAI_dom"/>
</dbReference>
<dbReference type="OrthoDB" id="46529at2759"/>
<dbReference type="InterPro" id="IPR029069">
    <property type="entry name" value="HotDog_dom_sf"/>
</dbReference>
<evidence type="ECO:0000256" key="4">
    <source>
        <dbReference type="ARBA" id="ARBA00004514"/>
    </source>
</evidence>
<evidence type="ECO:0000256" key="9">
    <source>
        <dbReference type="ARBA" id="ARBA00023098"/>
    </source>
</evidence>
<keyword evidence="7" id="KW-0378">Hydrolase</keyword>
<sequence length="144" mass="15359">MRFTAVRASLDALKQLVEFRVNTKGFESILTGIKVLDGGEGNCICELPVKEELLNGVGTLHGGMTATLMDAVSTWALMTTGDSKPGVSVDLSVSYMKAAFPGSIVVIDAKTLRAGRKLAFLTIDLKDKKTGQLLAQGKHTKYLG</sequence>
<accession>V4B2F8</accession>
<feature type="domain" description="Thioesterase" evidence="24">
    <location>
        <begin position="58"/>
        <end position="132"/>
    </location>
</feature>
<keyword evidence="6" id="KW-0963">Cytoplasm</keyword>
<dbReference type="OMA" id="KQIMRAM"/>
<keyword evidence="11" id="KW-0206">Cytoskeleton</keyword>
<dbReference type="Pfam" id="PF03061">
    <property type="entry name" value="4HBT"/>
    <property type="match status" value="1"/>
</dbReference>
<dbReference type="RefSeq" id="XP_009048661.1">
    <property type="nucleotide sequence ID" value="XM_009050413.1"/>
</dbReference>
<dbReference type="HOGENOM" id="CLU_089876_12_2_1"/>
<dbReference type="Gene3D" id="3.10.129.10">
    <property type="entry name" value="Hotdog Thioesterase"/>
    <property type="match status" value="1"/>
</dbReference>
<keyword evidence="26" id="KW-1185">Reference proteome</keyword>
<evidence type="ECO:0000256" key="19">
    <source>
        <dbReference type="ARBA" id="ARBA00064709"/>
    </source>
</evidence>
<evidence type="ECO:0000256" key="21">
    <source>
        <dbReference type="ARBA" id="ARBA00075657"/>
    </source>
</evidence>
<dbReference type="STRING" id="225164.V4B2F8"/>
<dbReference type="PANTHER" id="PTHR21660">
    <property type="entry name" value="THIOESTERASE SUPERFAMILY MEMBER-RELATED"/>
    <property type="match status" value="1"/>
</dbReference>
<evidence type="ECO:0000256" key="12">
    <source>
        <dbReference type="ARBA" id="ARBA00023242"/>
    </source>
</evidence>
<evidence type="ECO:0000256" key="8">
    <source>
        <dbReference type="ARBA" id="ARBA00022990"/>
    </source>
</evidence>
<evidence type="ECO:0000313" key="26">
    <source>
        <dbReference type="Proteomes" id="UP000030746"/>
    </source>
</evidence>
<protein>
    <recommendedName>
        <fullName evidence="20">Acyl-coenzyme A thioesterase 13</fullName>
    </recommendedName>
    <alternativeName>
        <fullName evidence="22">Hotdog-fold thioesterase superfamily member 2</fullName>
    </alternativeName>
    <alternativeName>
        <fullName evidence="21">Palmitoyl-CoA hydrolase</fullName>
    </alternativeName>
    <alternativeName>
        <fullName evidence="23">Thioesterase superfamily member 2</fullName>
    </alternativeName>
</protein>
<evidence type="ECO:0000259" key="24">
    <source>
        <dbReference type="Pfam" id="PF03061"/>
    </source>
</evidence>
<evidence type="ECO:0000256" key="11">
    <source>
        <dbReference type="ARBA" id="ARBA00023212"/>
    </source>
</evidence>
<keyword evidence="8" id="KW-0007">Acetylation</keyword>
<evidence type="ECO:0000256" key="13">
    <source>
        <dbReference type="ARBA" id="ARBA00047588"/>
    </source>
</evidence>
<evidence type="ECO:0000256" key="23">
    <source>
        <dbReference type="ARBA" id="ARBA00083956"/>
    </source>
</evidence>
<dbReference type="EMBL" id="KB200701">
    <property type="protein sequence ID" value="ESP00542.1"/>
    <property type="molecule type" value="Genomic_DNA"/>
</dbReference>
<comment type="catalytic activity">
    <reaction evidence="17">
        <text>a fatty acyl-CoA + H2O = a fatty acid + CoA + H(+)</text>
        <dbReference type="Rhea" id="RHEA:16781"/>
        <dbReference type="ChEBI" id="CHEBI:15377"/>
        <dbReference type="ChEBI" id="CHEBI:15378"/>
        <dbReference type="ChEBI" id="CHEBI:28868"/>
        <dbReference type="ChEBI" id="CHEBI:57287"/>
        <dbReference type="ChEBI" id="CHEBI:77636"/>
    </reaction>
    <physiologicalReaction direction="left-to-right" evidence="17">
        <dbReference type="Rhea" id="RHEA:16782"/>
    </physiologicalReaction>
</comment>
<name>V4B2F8_LOTGI</name>
<dbReference type="FunFam" id="3.10.129.10:FF:000021">
    <property type="entry name" value="Acyl-coenzyme A thioesterase 13"/>
    <property type="match status" value="1"/>
</dbReference>
<evidence type="ECO:0000256" key="3">
    <source>
        <dbReference type="ARBA" id="ARBA00004186"/>
    </source>
</evidence>
<evidence type="ECO:0000256" key="18">
    <source>
        <dbReference type="ARBA" id="ARBA00058205"/>
    </source>
</evidence>
<dbReference type="GO" id="GO:0005829">
    <property type="term" value="C:cytosol"/>
    <property type="evidence" value="ECO:0007669"/>
    <property type="project" value="UniProtKB-SubCell"/>
</dbReference>
<dbReference type="GO" id="GO:0006629">
    <property type="term" value="P:lipid metabolic process"/>
    <property type="evidence" value="ECO:0007669"/>
    <property type="project" value="UniProtKB-KW"/>
</dbReference>
<dbReference type="Proteomes" id="UP000030746">
    <property type="component" value="Unassembled WGS sequence"/>
</dbReference>
<dbReference type="GO" id="GO:0005634">
    <property type="term" value="C:nucleus"/>
    <property type="evidence" value="ECO:0007669"/>
    <property type="project" value="UniProtKB-SubCell"/>
</dbReference>
<keyword evidence="10" id="KW-0496">Mitochondrion</keyword>
<gene>
    <name evidence="25" type="ORF">LOTGIDRAFT_157816</name>
</gene>
<dbReference type="AlphaFoldDB" id="V4B2F8"/>
<dbReference type="CTD" id="20237501"/>
<evidence type="ECO:0000256" key="5">
    <source>
        <dbReference type="ARBA" id="ARBA00008324"/>
    </source>
</evidence>
<comment type="catalytic activity">
    <reaction evidence="15">
        <text>dodecanoyl-CoA + H2O = dodecanoate + CoA + H(+)</text>
        <dbReference type="Rhea" id="RHEA:30135"/>
        <dbReference type="ChEBI" id="CHEBI:15377"/>
        <dbReference type="ChEBI" id="CHEBI:15378"/>
        <dbReference type="ChEBI" id="CHEBI:18262"/>
        <dbReference type="ChEBI" id="CHEBI:57287"/>
        <dbReference type="ChEBI" id="CHEBI:57375"/>
    </reaction>
    <physiologicalReaction direction="left-to-right" evidence="15">
        <dbReference type="Rhea" id="RHEA:30136"/>
    </physiologicalReaction>
</comment>
<dbReference type="GO" id="GO:0047617">
    <property type="term" value="F:fatty acyl-CoA hydrolase activity"/>
    <property type="evidence" value="ECO:0007669"/>
    <property type="project" value="InterPro"/>
</dbReference>
<dbReference type="InterPro" id="IPR039298">
    <property type="entry name" value="ACOT13"/>
</dbReference>
<evidence type="ECO:0000256" key="22">
    <source>
        <dbReference type="ARBA" id="ARBA00081533"/>
    </source>
</evidence>
<organism evidence="25 26">
    <name type="scientific">Lottia gigantea</name>
    <name type="common">Giant owl limpet</name>
    <dbReference type="NCBI Taxonomy" id="225164"/>
    <lineage>
        <taxon>Eukaryota</taxon>
        <taxon>Metazoa</taxon>
        <taxon>Spiralia</taxon>
        <taxon>Lophotrochozoa</taxon>
        <taxon>Mollusca</taxon>
        <taxon>Gastropoda</taxon>
        <taxon>Patellogastropoda</taxon>
        <taxon>Lottioidea</taxon>
        <taxon>Lottiidae</taxon>
        <taxon>Lottia</taxon>
    </lineage>
</organism>
<dbReference type="GO" id="GO:0005739">
    <property type="term" value="C:mitochondrion"/>
    <property type="evidence" value="ECO:0007669"/>
    <property type="project" value="UniProtKB-SubCell"/>
</dbReference>
<evidence type="ECO:0000256" key="2">
    <source>
        <dbReference type="ARBA" id="ARBA00004173"/>
    </source>
</evidence>
<comment type="similarity">
    <text evidence="5">Belongs to the thioesterase PaaI family.</text>
</comment>
<dbReference type="KEGG" id="lgi:LOTGIDRAFT_157816"/>
<comment type="subunit">
    <text evidence="19">Homotetramer. Interacts with PCTP.</text>
</comment>
<dbReference type="CDD" id="cd03443">
    <property type="entry name" value="PaaI_thioesterase"/>
    <property type="match status" value="1"/>
</dbReference>
<dbReference type="SUPFAM" id="SSF54637">
    <property type="entry name" value="Thioesterase/thiol ester dehydrase-isomerase"/>
    <property type="match status" value="1"/>
</dbReference>
<evidence type="ECO:0000256" key="6">
    <source>
        <dbReference type="ARBA" id="ARBA00022490"/>
    </source>
</evidence>
<dbReference type="InterPro" id="IPR006683">
    <property type="entry name" value="Thioestr_dom"/>
</dbReference>
<evidence type="ECO:0000256" key="20">
    <source>
        <dbReference type="ARBA" id="ARBA00067273"/>
    </source>
</evidence>
<dbReference type="GO" id="GO:0005819">
    <property type="term" value="C:spindle"/>
    <property type="evidence" value="ECO:0007669"/>
    <property type="project" value="UniProtKB-SubCell"/>
</dbReference>
<dbReference type="PANTHER" id="PTHR21660:SF1">
    <property type="entry name" value="ACYL-COENZYME A THIOESTERASE 13"/>
    <property type="match status" value="1"/>
</dbReference>